<accession>A0A5C2SD41</accession>
<dbReference type="EC" id="2.7.6.2" evidence="7"/>
<dbReference type="Proteomes" id="UP000313359">
    <property type="component" value="Unassembled WGS sequence"/>
</dbReference>
<dbReference type="Gene3D" id="2.60.120.320">
    <property type="entry name" value="Thiamin pyrophosphokinase, thiamin-binding domain"/>
    <property type="match status" value="1"/>
</dbReference>
<keyword evidence="3 7" id="KW-0808">Transferase</keyword>
<dbReference type="STRING" id="1328759.A0A5C2SD41"/>
<evidence type="ECO:0000256" key="3">
    <source>
        <dbReference type="ARBA" id="ARBA00022679"/>
    </source>
</evidence>
<dbReference type="EMBL" id="ML122263">
    <property type="protein sequence ID" value="RPD61084.1"/>
    <property type="molecule type" value="Genomic_DNA"/>
</dbReference>
<dbReference type="NCBIfam" id="TIGR01378">
    <property type="entry name" value="thi_PPkinase"/>
    <property type="match status" value="1"/>
</dbReference>
<keyword evidence="5 7" id="KW-0418">Kinase</keyword>
<evidence type="ECO:0000256" key="2">
    <source>
        <dbReference type="ARBA" id="ARBA00006785"/>
    </source>
</evidence>
<proteinExistence type="inferred from homology"/>
<evidence type="ECO:0000259" key="8">
    <source>
        <dbReference type="SMART" id="SM00983"/>
    </source>
</evidence>
<dbReference type="InterPro" id="IPR036371">
    <property type="entry name" value="TPK_B1-bd_sf"/>
</dbReference>
<dbReference type="SUPFAM" id="SSF63999">
    <property type="entry name" value="Thiamin pyrophosphokinase, catalytic domain"/>
    <property type="match status" value="1"/>
</dbReference>
<protein>
    <recommendedName>
        <fullName evidence="7">Thiamine pyrophosphokinase</fullName>
        <ecNumber evidence="7">2.7.6.2</ecNumber>
    </recommendedName>
</protein>
<dbReference type="PANTHER" id="PTHR13622">
    <property type="entry name" value="THIAMIN PYROPHOSPHOKINASE"/>
    <property type="match status" value="1"/>
</dbReference>
<dbReference type="Pfam" id="PF04265">
    <property type="entry name" value="TPK_B1_binding"/>
    <property type="match status" value="1"/>
</dbReference>
<evidence type="ECO:0000256" key="7">
    <source>
        <dbReference type="PIRNR" id="PIRNR031057"/>
    </source>
</evidence>
<comment type="similarity">
    <text evidence="2 7">Belongs to the thiamine pyrophosphokinase family.</text>
</comment>
<dbReference type="InterPro" id="IPR016966">
    <property type="entry name" value="Thiamin_pyrophosphokinase_euk"/>
</dbReference>
<evidence type="ECO:0000256" key="4">
    <source>
        <dbReference type="ARBA" id="ARBA00022741"/>
    </source>
</evidence>
<evidence type="ECO:0000256" key="6">
    <source>
        <dbReference type="ARBA" id="ARBA00022840"/>
    </source>
</evidence>
<dbReference type="PANTHER" id="PTHR13622:SF8">
    <property type="entry name" value="THIAMIN PYROPHOSPHOKINASE 1"/>
    <property type="match status" value="1"/>
</dbReference>
<dbReference type="PIRSF" id="PIRSF031057">
    <property type="entry name" value="Thiamin_pyrophosphokinase"/>
    <property type="match status" value="1"/>
</dbReference>
<dbReference type="SUPFAM" id="SSF63862">
    <property type="entry name" value="Thiamin pyrophosphokinase, substrate-binding domain"/>
    <property type="match status" value="1"/>
</dbReference>
<keyword evidence="4 7" id="KW-0547">Nucleotide-binding</keyword>
<sequence length="283" mass="31850">MSRAPSSAAYSVTPWEISFLDPLRQSRNALIILNQPFSFPLLHRVWHSSTWHACADGGANRLHDVLKDHDGKDLRHLYTPDLIKGDLDSLRDDVRTYYSSRGVRIVHDDDQDSTDLMKCIAALVEDEKAERHVEQHTIVILGGLSGRLDQTVHTLSLLHKLRRSRKRIFVITDDNVAWLLDSGEHRINIDHTAFGPTCGLLPVGIDSTILTTTGLRWNLTDRQSSFDSMVSTSNHLVPDEPVVTVKTTRPIWWTMELRPIAAPSRRSIEAHDAAFCLGHDSAS</sequence>
<gene>
    <name evidence="9" type="ORF">L227DRAFT_574706</name>
</gene>
<organism evidence="9 10">
    <name type="scientific">Lentinus tigrinus ALCF2SS1-6</name>
    <dbReference type="NCBI Taxonomy" id="1328759"/>
    <lineage>
        <taxon>Eukaryota</taxon>
        <taxon>Fungi</taxon>
        <taxon>Dikarya</taxon>
        <taxon>Basidiomycota</taxon>
        <taxon>Agaricomycotina</taxon>
        <taxon>Agaricomycetes</taxon>
        <taxon>Polyporales</taxon>
        <taxon>Polyporaceae</taxon>
        <taxon>Lentinus</taxon>
    </lineage>
</organism>
<dbReference type="GO" id="GO:0006772">
    <property type="term" value="P:thiamine metabolic process"/>
    <property type="evidence" value="ECO:0007669"/>
    <property type="project" value="InterPro"/>
</dbReference>
<feature type="domain" description="Thiamin pyrophosphokinase thiamin-binding" evidence="8">
    <location>
        <begin position="183"/>
        <end position="251"/>
    </location>
</feature>
<dbReference type="FunFam" id="2.60.120.320:FF:000001">
    <property type="entry name" value="Thiamine pyrophosphokinase"/>
    <property type="match status" value="1"/>
</dbReference>
<dbReference type="GO" id="GO:0009229">
    <property type="term" value="P:thiamine diphosphate biosynthetic process"/>
    <property type="evidence" value="ECO:0007669"/>
    <property type="project" value="UniProtKB-UniRule"/>
</dbReference>
<dbReference type="Pfam" id="PF04263">
    <property type="entry name" value="TPK_catalytic"/>
    <property type="match status" value="1"/>
</dbReference>
<dbReference type="InterPro" id="IPR036759">
    <property type="entry name" value="TPK_catalytic_sf"/>
</dbReference>
<dbReference type="InterPro" id="IPR007371">
    <property type="entry name" value="TPK_catalytic"/>
</dbReference>
<dbReference type="Gene3D" id="3.40.50.10240">
    <property type="entry name" value="Thiamin pyrophosphokinase, catalytic domain"/>
    <property type="match status" value="1"/>
</dbReference>
<dbReference type="SMART" id="SM00983">
    <property type="entry name" value="TPK_B1_binding"/>
    <property type="match status" value="1"/>
</dbReference>
<dbReference type="UniPathway" id="UPA00060">
    <property type="reaction ID" value="UER00597"/>
</dbReference>
<dbReference type="InterPro" id="IPR007373">
    <property type="entry name" value="Thiamin_PyroPKinase_B1-bd"/>
</dbReference>
<reference evidence="9" key="1">
    <citation type="journal article" date="2018" name="Genome Biol. Evol.">
        <title>Genomics and development of Lentinus tigrinus, a white-rot wood-decaying mushroom with dimorphic fruiting bodies.</title>
        <authorList>
            <person name="Wu B."/>
            <person name="Xu Z."/>
            <person name="Knudson A."/>
            <person name="Carlson A."/>
            <person name="Chen N."/>
            <person name="Kovaka S."/>
            <person name="LaButti K."/>
            <person name="Lipzen A."/>
            <person name="Pennachio C."/>
            <person name="Riley R."/>
            <person name="Schakwitz W."/>
            <person name="Umezawa K."/>
            <person name="Ohm R.A."/>
            <person name="Grigoriev I.V."/>
            <person name="Nagy L.G."/>
            <person name="Gibbons J."/>
            <person name="Hibbett D."/>
        </authorList>
    </citation>
    <scope>NUCLEOTIDE SEQUENCE [LARGE SCALE GENOMIC DNA]</scope>
    <source>
        <strain evidence="9">ALCF2SS1-6</strain>
    </source>
</reference>
<dbReference type="GO" id="GO:0004788">
    <property type="term" value="F:thiamine diphosphokinase activity"/>
    <property type="evidence" value="ECO:0007669"/>
    <property type="project" value="UniProtKB-UniRule"/>
</dbReference>
<dbReference type="GO" id="GO:0030975">
    <property type="term" value="F:thiamine binding"/>
    <property type="evidence" value="ECO:0007669"/>
    <property type="project" value="UniProtKB-UniRule"/>
</dbReference>
<evidence type="ECO:0000313" key="10">
    <source>
        <dbReference type="Proteomes" id="UP000313359"/>
    </source>
</evidence>
<name>A0A5C2SD41_9APHY</name>
<evidence type="ECO:0000313" key="9">
    <source>
        <dbReference type="EMBL" id="RPD61084.1"/>
    </source>
</evidence>
<dbReference type="GO" id="GO:0016301">
    <property type="term" value="F:kinase activity"/>
    <property type="evidence" value="ECO:0007669"/>
    <property type="project" value="UniProtKB-UniRule"/>
</dbReference>
<dbReference type="AlphaFoldDB" id="A0A5C2SD41"/>
<evidence type="ECO:0000256" key="5">
    <source>
        <dbReference type="ARBA" id="ARBA00022777"/>
    </source>
</evidence>
<evidence type="ECO:0000256" key="1">
    <source>
        <dbReference type="ARBA" id="ARBA00005078"/>
    </source>
</evidence>
<dbReference type="CDD" id="cd07995">
    <property type="entry name" value="TPK"/>
    <property type="match status" value="1"/>
</dbReference>
<dbReference type="OrthoDB" id="25149at2759"/>
<dbReference type="GO" id="GO:0005524">
    <property type="term" value="F:ATP binding"/>
    <property type="evidence" value="ECO:0007669"/>
    <property type="project" value="UniProtKB-UniRule"/>
</dbReference>
<dbReference type="InterPro" id="IPR006282">
    <property type="entry name" value="Thi_PPkinase"/>
</dbReference>
<keyword evidence="10" id="KW-1185">Reference proteome</keyword>
<comment type="pathway">
    <text evidence="1 7">Cofactor biosynthesis; thiamine diphosphate biosynthesis; thiamine diphosphate from thiamine: step 1/1.</text>
</comment>
<keyword evidence="6 7" id="KW-0067">ATP-binding</keyword>
<comment type="catalytic activity">
    <reaction evidence="7">
        <text>thiamine + ATP = thiamine diphosphate + AMP + H(+)</text>
        <dbReference type="Rhea" id="RHEA:11576"/>
        <dbReference type="ChEBI" id="CHEBI:15378"/>
        <dbReference type="ChEBI" id="CHEBI:18385"/>
        <dbReference type="ChEBI" id="CHEBI:30616"/>
        <dbReference type="ChEBI" id="CHEBI:58937"/>
        <dbReference type="ChEBI" id="CHEBI:456215"/>
    </reaction>
</comment>